<sequence>MTPLPIDVVLPDLRLALAANDDRVLEVTCSTLPIKVASF</sequence>
<accession>A0AAJ2BLQ9</accession>
<evidence type="ECO:0000313" key="1">
    <source>
        <dbReference type="EMBL" id="MDR6233601.1"/>
    </source>
</evidence>
<proteinExistence type="predicted"/>
<gene>
    <name evidence="1" type="ORF">QE440_001342</name>
</gene>
<organism evidence="1 2">
    <name type="scientific">Pseudomonas oryzihabitans</name>
    <dbReference type="NCBI Taxonomy" id="47885"/>
    <lineage>
        <taxon>Bacteria</taxon>
        <taxon>Pseudomonadati</taxon>
        <taxon>Pseudomonadota</taxon>
        <taxon>Gammaproteobacteria</taxon>
        <taxon>Pseudomonadales</taxon>
        <taxon>Pseudomonadaceae</taxon>
        <taxon>Pseudomonas</taxon>
    </lineage>
</organism>
<comment type="caution">
    <text evidence="1">The sequence shown here is derived from an EMBL/GenBank/DDBJ whole genome shotgun (WGS) entry which is preliminary data.</text>
</comment>
<dbReference type="AlphaFoldDB" id="A0AAJ2BLQ9"/>
<dbReference type="EMBL" id="JAVJAF010000001">
    <property type="protein sequence ID" value="MDR6233601.1"/>
    <property type="molecule type" value="Genomic_DNA"/>
</dbReference>
<dbReference type="Proteomes" id="UP001268036">
    <property type="component" value="Unassembled WGS sequence"/>
</dbReference>
<name>A0AAJ2BLQ9_9PSED</name>
<reference evidence="1" key="1">
    <citation type="submission" date="2023-08" db="EMBL/GenBank/DDBJ databases">
        <title>Functional and genomic diversity of the sorghum phyllosphere microbiome.</title>
        <authorList>
            <person name="Shade A."/>
        </authorList>
    </citation>
    <scope>NUCLEOTIDE SEQUENCE</scope>
    <source>
        <strain evidence="1">SORGH_AS_0201</strain>
    </source>
</reference>
<evidence type="ECO:0000313" key="2">
    <source>
        <dbReference type="Proteomes" id="UP001268036"/>
    </source>
</evidence>
<protein>
    <submittedName>
        <fullName evidence="1">Uncharacterized protein</fullName>
    </submittedName>
</protein>